<sequence>MKEPATQSEQTHNPTQSTNTSSKGAETASFTVSNSENISQWYQEVILKDRLVEYYDEVGWTLRASSVNHVYLERVAKVVLGLHEGAAR</sequence>
<accession>A0A420PI42</accession>
<evidence type="ECO:0000313" key="3">
    <source>
        <dbReference type="Proteomes" id="UP000285860"/>
    </source>
</evidence>
<dbReference type="AlphaFoldDB" id="A0A420PI42"/>
<protein>
    <submittedName>
        <fullName evidence="2">Uncharacterized protein</fullName>
    </submittedName>
</protein>
<dbReference type="EMBL" id="MRCY01000199">
    <property type="protein sequence ID" value="RKK92172.1"/>
    <property type="molecule type" value="Genomic_DNA"/>
</dbReference>
<proteinExistence type="predicted"/>
<evidence type="ECO:0000313" key="2">
    <source>
        <dbReference type="EMBL" id="RKK92172.1"/>
    </source>
</evidence>
<organism evidence="2 3">
    <name type="scientific">Fusarium oxysporum</name>
    <name type="common">Fusarium vascular wilt</name>
    <dbReference type="NCBI Taxonomy" id="5507"/>
    <lineage>
        <taxon>Eukaryota</taxon>
        <taxon>Fungi</taxon>
        <taxon>Dikarya</taxon>
        <taxon>Ascomycota</taxon>
        <taxon>Pezizomycotina</taxon>
        <taxon>Sordariomycetes</taxon>
        <taxon>Hypocreomycetidae</taxon>
        <taxon>Hypocreales</taxon>
        <taxon>Nectriaceae</taxon>
        <taxon>Fusarium</taxon>
        <taxon>Fusarium oxysporum species complex</taxon>
    </lineage>
</organism>
<comment type="caution">
    <text evidence="2">The sequence shown here is derived from an EMBL/GenBank/DDBJ whole genome shotgun (WGS) entry which is preliminary data.</text>
</comment>
<evidence type="ECO:0000256" key="1">
    <source>
        <dbReference type="SAM" id="MobiDB-lite"/>
    </source>
</evidence>
<reference evidence="2 3" key="1">
    <citation type="journal article" date="2018" name="Sci. Rep.">
        <title>Characterisation of pathogen-specific regions and novel effector candidates in Fusarium oxysporum f. sp. cepae.</title>
        <authorList>
            <person name="Armitage A.D."/>
            <person name="Taylor A."/>
            <person name="Sobczyk M.K."/>
            <person name="Baxter L."/>
            <person name="Greenfield B.P."/>
            <person name="Bates H.J."/>
            <person name="Wilson F."/>
            <person name="Jackson A.C."/>
            <person name="Ott S."/>
            <person name="Harrison R.J."/>
            <person name="Clarkson J.P."/>
        </authorList>
    </citation>
    <scope>NUCLEOTIDE SEQUENCE [LARGE SCALE GENOMIC DNA]</scope>
    <source>
        <strain evidence="2 3">Fo_A28</strain>
    </source>
</reference>
<feature type="region of interest" description="Disordered" evidence="1">
    <location>
        <begin position="1"/>
        <end position="31"/>
    </location>
</feature>
<gene>
    <name evidence="2" type="ORF">BFJ68_g15976</name>
</gene>
<name>A0A420PI42_FUSOX</name>
<dbReference type="Proteomes" id="UP000285860">
    <property type="component" value="Unassembled WGS sequence"/>
</dbReference>